<dbReference type="InterPro" id="IPR036291">
    <property type="entry name" value="NAD(P)-bd_dom_sf"/>
</dbReference>
<dbReference type="GO" id="GO:0030060">
    <property type="term" value="F:L-malate dehydrogenase (NAD+) activity"/>
    <property type="evidence" value="ECO:0007669"/>
    <property type="project" value="UniProtKB-EC"/>
</dbReference>
<dbReference type="AlphaFoldDB" id="A0A9P0X5X3"/>
<dbReference type="InterPro" id="IPR022383">
    <property type="entry name" value="Lactate/malate_DH_C"/>
</dbReference>
<dbReference type="InterPro" id="IPR001236">
    <property type="entry name" value="Lactate/malate_DH_N"/>
</dbReference>
<keyword evidence="6 11" id="KW-0560">Oxidoreductase</keyword>
<evidence type="ECO:0000256" key="11">
    <source>
        <dbReference type="RuleBase" id="RU003369"/>
    </source>
</evidence>
<dbReference type="Pfam" id="PF02866">
    <property type="entry name" value="Ldh_1_C"/>
    <property type="match status" value="1"/>
</dbReference>
<accession>A0A9P0X5X3</accession>
<evidence type="ECO:0000256" key="4">
    <source>
        <dbReference type="ARBA" id="ARBA00016075"/>
    </source>
</evidence>
<dbReference type="PANTHER" id="PTHR11540">
    <property type="entry name" value="MALATE AND LACTATE DEHYDROGENASE"/>
    <property type="match status" value="1"/>
</dbReference>
<evidence type="ECO:0000256" key="3">
    <source>
        <dbReference type="ARBA" id="ARBA00012995"/>
    </source>
</evidence>
<evidence type="ECO:0000256" key="5">
    <source>
        <dbReference type="ARBA" id="ARBA00022532"/>
    </source>
</evidence>
<feature type="binding site" evidence="10">
    <location>
        <position position="51"/>
    </location>
    <ligand>
        <name>NAD(+)</name>
        <dbReference type="ChEBI" id="CHEBI:57540"/>
    </ligand>
</feature>
<dbReference type="GO" id="GO:0005737">
    <property type="term" value="C:cytoplasm"/>
    <property type="evidence" value="ECO:0007669"/>
    <property type="project" value="TreeGrafter"/>
</dbReference>
<comment type="similarity">
    <text evidence="1">Belongs to the LDH/MDH superfamily. MDH type 1 family.</text>
</comment>
<comment type="subunit">
    <text evidence="2">Homodimer.</text>
</comment>
<dbReference type="PANTHER" id="PTHR11540:SF16">
    <property type="entry name" value="MALATE DEHYDROGENASE, MITOCHONDRIAL"/>
    <property type="match status" value="1"/>
</dbReference>
<dbReference type="InterPro" id="IPR001557">
    <property type="entry name" value="L-lactate/malate_DH"/>
</dbReference>
<dbReference type="Gene3D" id="3.90.110.10">
    <property type="entry name" value="Lactate dehydrogenase/glycoside hydrolase, family 4, C-terminal"/>
    <property type="match status" value="1"/>
</dbReference>
<dbReference type="PROSITE" id="PS50972">
    <property type="entry name" value="PTERIN_BINDING"/>
    <property type="match status" value="1"/>
</dbReference>
<dbReference type="OrthoDB" id="755699at2759"/>
<feature type="binding site" evidence="10">
    <location>
        <position position="112"/>
    </location>
    <ligand>
        <name>NAD(+)</name>
        <dbReference type="ChEBI" id="CHEBI:57540"/>
    </ligand>
</feature>
<dbReference type="SUPFAM" id="SSF51735">
    <property type="entry name" value="NAD(P)-binding Rossmann-fold domains"/>
    <property type="match status" value="1"/>
</dbReference>
<dbReference type="GO" id="GO:0042558">
    <property type="term" value="P:pteridine-containing compound metabolic process"/>
    <property type="evidence" value="ECO:0007669"/>
    <property type="project" value="InterPro"/>
</dbReference>
<proteinExistence type="inferred from homology"/>
<dbReference type="InterPro" id="IPR015955">
    <property type="entry name" value="Lactate_DH/Glyco_Ohase_4_C"/>
</dbReference>
<comment type="caution">
    <text evidence="13">The sequence shown here is derived from an EMBL/GenBank/DDBJ whole genome shotgun (WGS) entry which is preliminary data.</text>
</comment>
<dbReference type="FunFam" id="3.40.50.720:FF:000268">
    <property type="entry name" value="Malate dehydrogenase"/>
    <property type="match status" value="1"/>
</dbReference>
<dbReference type="GO" id="GO:0006099">
    <property type="term" value="P:tricarboxylic acid cycle"/>
    <property type="evidence" value="ECO:0007669"/>
    <property type="project" value="UniProtKB-KW"/>
</dbReference>
<evidence type="ECO:0000256" key="2">
    <source>
        <dbReference type="ARBA" id="ARBA00011738"/>
    </source>
</evidence>
<keyword evidence="7 10" id="KW-0520">NAD</keyword>
<dbReference type="EMBL" id="CALOZG010000003">
    <property type="protein sequence ID" value="CAH3993804.1"/>
    <property type="molecule type" value="Genomic_DNA"/>
</dbReference>
<organism evidence="13 14">
    <name type="scientific">Pieris brassicae</name>
    <name type="common">White butterfly</name>
    <name type="synonym">Large white butterfly</name>
    <dbReference type="NCBI Taxonomy" id="7116"/>
    <lineage>
        <taxon>Eukaryota</taxon>
        <taxon>Metazoa</taxon>
        <taxon>Ecdysozoa</taxon>
        <taxon>Arthropoda</taxon>
        <taxon>Hexapoda</taxon>
        <taxon>Insecta</taxon>
        <taxon>Pterygota</taxon>
        <taxon>Neoptera</taxon>
        <taxon>Endopterygota</taxon>
        <taxon>Lepidoptera</taxon>
        <taxon>Glossata</taxon>
        <taxon>Ditrysia</taxon>
        <taxon>Papilionoidea</taxon>
        <taxon>Pieridae</taxon>
        <taxon>Pierinae</taxon>
        <taxon>Pieris</taxon>
    </lineage>
</organism>
<dbReference type="PIRSF" id="PIRSF000102">
    <property type="entry name" value="Lac_mal_DH"/>
    <property type="match status" value="1"/>
</dbReference>
<comment type="catalytic activity">
    <reaction evidence="8">
        <text>(S)-malate + NAD(+) = oxaloacetate + NADH + H(+)</text>
        <dbReference type="Rhea" id="RHEA:21432"/>
        <dbReference type="ChEBI" id="CHEBI:15378"/>
        <dbReference type="ChEBI" id="CHEBI:15589"/>
        <dbReference type="ChEBI" id="CHEBI:16452"/>
        <dbReference type="ChEBI" id="CHEBI:57540"/>
        <dbReference type="ChEBI" id="CHEBI:57945"/>
        <dbReference type="EC" id="1.1.1.37"/>
    </reaction>
</comment>
<dbReference type="SUPFAM" id="SSF56327">
    <property type="entry name" value="LDH C-terminal domain-like"/>
    <property type="match status" value="1"/>
</dbReference>
<evidence type="ECO:0000256" key="6">
    <source>
        <dbReference type="ARBA" id="ARBA00023002"/>
    </source>
</evidence>
<dbReference type="InterPro" id="IPR000489">
    <property type="entry name" value="Pterin-binding_dom"/>
</dbReference>
<evidence type="ECO:0000256" key="7">
    <source>
        <dbReference type="ARBA" id="ARBA00023027"/>
    </source>
</evidence>
<evidence type="ECO:0000256" key="1">
    <source>
        <dbReference type="ARBA" id="ARBA00008824"/>
    </source>
</evidence>
<gene>
    <name evidence="13" type="ORF">PIBRA_LOCUS2271</name>
</gene>
<keyword evidence="14" id="KW-1185">Reference proteome</keyword>
<keyword evidence="5" id="KW-0816">Tricarboxylic acid cycle</keyword>
<evidence type="ECO:0000256" key="8">
    <source>
        <dbReference type="ARBA" id="ARBA00048313"/>
    </source>
</evidence>
<feature type="domain" description="Pterin-binding" evidence="12">
    <location>
        <begin position="279"/>
        <end position="330"/>
    </location>
</feature>
<dbReference type="Proteomes" id="UP001152562">
    <property type="component" value="Unassembled WGS sequence"/>
</dbReference>
<dbReference type="Pfam" id="PF00056">
    <property type="entry name" value="Ldh_1_N"/>
    <property type="match status" value="1"/>
</dbReference>
<dbReference type="GO" id="GO:0019752">
    <property type="term" value="P:carboxylic acid metabolic process"/>
    <property type="evidence" value="ECO:0007669"/>
    <property type="project" value="InterPro"/>
</dbReference>
<evidence type="ECO:0000256" key="9">
    <source>
        <dbReference type="PIRSR" id="PIRSR000102-1"/>
    </source>
</evidence>
<sequence length="330" mass="36523">MILTKKVFRLFASNISKSYHVTVLGGANEVGQTISLLLRTQPNIRKLVVYDEVPKTSGIALDLSHIPARCTLHSYIGEDNLDKALKNVDIVIAAGGIPLKPGLTEIEWFNKNANFIKMISERVSKQSPLPFFGIVTEPLNTLVPMASEIMRNHGDYNPKKLFGITTVDALRAQTIYAAENNINPTDCVVPVICGHSNKTIVPLTSQATPKCTMEDKKIYEYVNKVRKIDSAITNAKPKWSPSLSVAYGALVFTRNILEALDGRQATVNALVENNDFGTSFFAGLVDVTENGFGEMKRYSNITNYECLLLERSIEKLRKDVSMGKKILELA</sequence>
<evidence type="ECO:0000313" key="13">
    <source>
        <dbReference type="EMBL" id="CAH3993804.1"/>
    </source>
</evidence>
<feature type="active site" description="Proton acceptor" evidence="9">
    <location>
        <position position="195"/>
    </location>
</feature>
<evidence type="ECO:0000256" key="10">
    <source>
        <dbReference type="PIRSR" id="PIRSR000102-3"/>
    </source>
</evidence>
<name>A0A9P0X5X3_PIEBR</name>
<reference evidence="13" key="1">
    <citation type="submission" date="2022-05" db="EMBL/GenBank/DDBJ databases">
        <authorList>
            <person name="Okamura Y."/>
        </authorList>
    </citation>
    <scope>NUCLEOTIDE SEQUENCE</scope>
</reference>
<feature type="binding site" evidence="10">
    <location>
        <begin position="25"/>
        <end position="31"/>
    </location>
    <ligand>
        <name>NAD(+)</name>
        <dbReference type="ChEBI" id="CHEBI:57540"/>
    </ligand>
</feature>
<dbReference type="EC" id="1.1.1.37" evidence="3"/>
<evidence type="ECO:0000313" key="14">
    <source>
        <dbReference type="Proteomes" id="UP001152562"/>
    </source>
</evidence>
<protein>
    <recommendedName>
        <fullName evidence="4">Malate dehydrogenase, mitochondrial</fullName>
        <ecNumber evidence="3">1.1.1.37</ecNumber>
    </recommendedName>
</protein>
<evidence type="ECO:0000259" key="12">
    <source>
        <dbReference type="PROSITE" id="PS50972"/>
    </source>
</evidence>
<dbReference type="Gene3D" id="3.40.50.720">
    <property type="entry name" value="NAD(P)-binding Rossmann-like Domain"/>
    <property type="match status" value="1"/>
</dbReference>